<evidence type="ECO:0000313" key="2">
    <source>
        <dbReference type="Proteomes" id="UP001596074"/>
    </source>
</evidence>
<reference evidence="2" key="1">
    <citation type="journal article" date="2019" name="Int. J. Syst. Evol. Microbiol.">
        <title>The Global Catalogue of Microorganisms (GCM) 10K type strain sequencing project: providing services to taxonomists for standard genome sequencing and annotation.</title>
        <authorList>
            <consortium name="The Broad Institute Genomics Platform"/>
            <consortium name="The Broad Institute Genome Sequencing Center for Infectious Disease"/>
            <person name="Wu L."/>
            <person name="Ma J."/>
        </authorList>
    </citation>
    <scope>NUCLEOTIDE SEQUENCE [LARGE SCALE GENOMIC DNA]</scope>
    <source>
        <strain evidence="2">KCTC 42087</strain>
    </source>
</reference>
<dbReference type="Proteomes" id="UP001596074">
    <property type="component" value="Unassembled WGS sequence"/>
</dbReference>
<organism evidence="1 2">
    <name type="scientific">Actinomadura rugatobispora</name>
    <dbReference type="NCBI Taxonomy" id="1994"/>
    <lineage>
        <taxon>Bacteria</taxon>
        <taxon>Bacillati</taxon>
        <taxon>Actinomycetota</taxon>
        <taxon>Actinomycetes</taxon>
        <taxon>Streptosporangiales</taxon>
        <taxon>Thermomonosporaceae</taxon>
        <taxon>Actinomadura</taxon>
    </lineage>
</organism>
<keyword evidence="2" id="KW-1185">Reference proteome</keyword>
<dbReference type="RefSeq" id="WP_378290649.1">
    <property type="nucleotide sequence ID" value="NZ_JBHSON010000115.1"/>
</dbReference>
<comment type="caution">
    <text evidence="1">The sequence shown here is derived from an EMBL/GenBank/DDBJ whole genome shotgun (WGS) entry which is preliminary data.</text>
</comment>
<evidence type="ECO:0000313" key="1">
    <source>
        <dbReference type="EMBL" id="MFC5753534.1"/>
    </source>
</evidence>
<protein>
    <recommendedName>
        <fullName evidence="3">ArsR family transcriptional regulator</fullName>
    </recommendedName>
</protein>
<name>A0ABW1AG61_9ACTN</name>
<dbReference type="EMBL" id="JBHSON010000115">
    <property type="protein sequence ID" value="MFC5753534.1"/>
    <property type="molecule type" value="Genomic_DNA"/>
</dbReference>
<accession>A0ABW1AG61</accession>
<gene>
    <name evidence="1" type="ORF">ACFPZN_48615</name>
</gene>
<evidence type="ECO:0008006" key="3">
    <source>
        <dbReference type="Google" id="ProtNLM"/>
    </source>
</evidence>
<sequence>MRSNLRGSAVDFRSRLQGELLARLLLGPARESSMLDLAVMLRTDLGTVVREVERLARAEVLVLRHTETGRLVSRNAATPLYEPLVRLLMLTFGPSAVVAEEFGKLPGTEEVHLFGAWADRYAQLPGPPPGDVEVLVIGYVQREPAFDAAQEATARLGLPVHPVVRTPAQWANDDDPFLREIRAGGLVRVLPAYPVSRRPSDPRPGR</sequence>
<proteinExistence type="predicted"/>